<protein>
    <submittedName>
        <fullName evidence="2">Uncharacterized protein</fullName>
    </submittedName>
</protein>
<keyword evidence="1" id="KW-1185">Reference proteome</keyword>
<dbReference type="AlphaFoldDB" id="A0A915E3X8"/>
<dbReference type="Proteomes" id="UP000887574">
    <property type="component" value="Unplaced"/>
</dbReference>
<name>A0A915E3X8_9BILA</name>
<reference evidence="2" key="1">
    <citation type="submission" date="2022-11" db="UniProtKB">
        <authorList>
            <consortium name="WormBaseParasite"/>
        </authorList>
    </citation>
    <scope>IDENTIFICATION</scope>
</reference>
<evidence type="ECO:0000313" key="1">
    <source>
        <dbReference type="Proteomes" id="UP000887574"/>
    </source>
</evidence>
<evidence type="ECO:0000313" key="2">
    <source>
        <dbReference type="WBParaSite" id="jg25564"/>
    </source>
</evidence>
<dbReference type="WBParaSite" id="jg25564">
    <property type="protein sequence ID" value="jg25564"/>
    <property type="gene ID" value="jg25564"/>
</dbReference>
<proteinExistence type="predicted"/>
<organism evidence="1 2">
    <name type="scientific">Ditylenchus dipsaci</name>
    <dbReference type="NCBI Taxonomy" id="166011"/>
    <lineage>
        <taxon>Eukaryota</taxon>
        <taxon>Metazoa</taxon>
        <taxon>Ecdysozoa</taxon>
        <taxon>Nematoda</taxon>
        <taxon>Chromadorea</taxon>
        <taxon>Rhabditida</taxon>
        <taxon>Tylenchina</taxon>
        <taxon>Tylenchomorpha</taxon>
        <taxon>Sphaerularioidea</taxon>
        <taxon>Anguinidae</taxon>
        <taxon>Anguininae</taxon>
        <taxon>Ditylenchus</taxon>
    </lineage>
</organism>
<accession>A0A915E3X8</accession>
<sequence>MESDNIKKEQFIRSQKMSGEEARTLYVKRNTLKEQLSAAREQQHEADKKFYELQPRFFKESAKVRSQYKTFLSCLQEFCNSLISLNNAQDINWSQYEYDAVSDDFIKSSRNQLTELIDKLKKEWHRLLKNTDMTRTE</sequence>